<dbReference type="OrthoDB" id="3507397at2759"/>
<protein>
    <recommendedName>
        <fullName evidence="2">Heterokaryon incompatibility domain-containing protein</fullName>
    </recommendedName>
</protein>
<feature type="region of interest" description="Disordered" evidence="1">
    <location>
        <begin position="1057"/>
        <end position="1090"/>
    </location>
</feature>
<evidence type="ECO:0000313" key="4">
    <source>
        <dbReference type="Proteomes" id="UP000566819"/>
    </source>
</evidence>
<organism evidence="3 4">
    <name type="scientific">Cudoniella acicularis</name>
    <dbReference type="NCBI Taxonomy" id="354080"/>
    <lineage>
        <taxon>Eukaryota</taxon>
        <taxon>Fungi</taxon>
        <taxon>Dikarya</taxon>
        <taxon>Ascomycota</taxon>
        <taxon>Pezizomycotina</taxon>
        <taxon>Leotiomycetes</taxon>
        <taxon>Helotiales</taxon>
        <taxon>Tricladiaceae</taxon>
        <taxon>Cudoniella</taxon>
    </lineage>
</organism>
<feature type="domain" description="Heterokaryon incompatibility" evidence="2">
    <location>
        <begin position="48"/>
        <end position="202"/>
    </location>
</feature>
<dbReference type="EMBL" id="JAAMPI010000630">
    <property type="protein sequence ID" value="KAF4629768.1"/>
    <property type="molecule type" value="Genomic_DNA"/>
</dbReference>
<feature type="region of interest" description="Disordered" evidence="1">
    <location>
        <begin position="820"/>
        <end position="860"/>
    </location>
</feature>
<keyword evidence="4" id="KW-1185">Reference proteome</keyword>
<feature type="region of interest" description="Disordered" evidence="1">
    <location>
        <begin position="609"/>
        <end position="656"/>
    </location>
</feature>
<reference evidence="3 4" key="1">
    <citation type="submission" date="2020-03" db="EMBL/GenBank/DDBJ databases">
        <title>Draft Genome Sequence of Cudoniella acicularis.</title>
        <authorList>
            <person name="Buettner E."/>
            <person name="Kellner H."/>
        </authorList>
    </citation>
    <scope>NUCLEOTIDE SEQUENCE [LARGE SCALE GENOMIC DNA]</scope>
    <source>
        <strain evidence="3 4">DSM 108380</strain>
    </source>
</reference>
<dbReference type="Pfam" id="PF06985">
    <property type="entry name" value="HET"/>
    <property type="match status" value="1"/>
</dbReference>
<evidence type="ECO:0000256" key="1">
    <source>
        <dbReference type="SAM" id="MobiDB-lite"/>
    </source>
</evidence>
<gene>
    <name evidence="3" type="ORF">G7Y89_g8378</name>
</gene>
<dbReference type="PANTHER" id="PTHR24148">
    <property type="entry name" value="ANKYRIN REPEAT DOMAIN-CONTAINING PROTEIN 39 HOMOLOG-RELATED"/>
    <property type="match status" value="1"/>
</dbReference>
<dbReference type="InterPro" id="IPR052895">
    <property type="entry name" value="HetReg/Transcr_Mod"/>
</dbReference>
<evidence type="ECO:0000259" key="2">
    <source>
        <dbReference type="Pfam" id="PF06985"/>
    </source>
</evidence>
<accession>A0A8H4RHL0</accession>
<evidence type="ECO:0000313" key="3">
    <source>
        <dbReference type="EMBL" id="KAF4629768.1"/>
    </source>
</evidence>
<sequence length="1145" mass="129257">MGMVEFPLYEYEQLEDGHIRILNLQAGEENDTVVVEISSEKLDVIKKYHALSWHWGSQAETETIKVKDNHNSDSESKIWKLPVKPNLLMALKNLRRVDKDVRLWVDAICIKQSSQNNVEKSEQISMMTQIYRMADEVSVWLGEEGVEGETAIKFIHKIVKLDDARHIAALDRNVFDETSARELDFLIRFLKREWFSRRWVVQVACKQTEIASARYAKVYCGKHSVDWNTLADAIALIEKNTTGMFRGRDKKQLRTWRYTLEELVSFLAAFKASRPHDTIYAILGLASDVTPVRIKEKNSPTANGGTAPEPTPWAEVGPRKKAFTMRAPDKDMDKFQVNYDVEPLVVFKRFLALAIKKSSSLDIICRPWAPEGGMDANYKYQKIELPSWITSLSRKPFQPTREGNMVRYNPDPLVGPATYRHQFYSASSKRPPEYEFADIENADSKQMLVGGFKLGQIGETWDSGEFGNVPADWLRAGKWEDETKPPPEELWRTLVADRNSQGDDPDRWYPMVFQEAVKERGIRYGFETNRLINETTNAPVAELFRRVQAVVWNRKLIRATDGAFKSWLMEKSEQKESEGVLGLAPNDAKVGDIICIIFGCSVPLVLRPHNPPKQEESPQKNTNGTSHHPEAELPQSEGSEDQSSTPTPSKAESDDDKTIYTLVGECYIDYMMDGYALGYLEESEEVESRKFIIEHLIIVQNRPERSLHNLQSIPARNRLTMEAEAGSPPIYRVFRDQHGIPQFEPKRGTQALKDALIYAFPTLETELQLMQAALRKFFDSERSTQFVCELPENNLQASLAKKRDVPVSPVQIAKASLRSWKVTGAQRTPSRPSSRASSRSHSRSRASSRAPSRAETPAQNLEPLVEATGGMMSTWILSNGQEVGRKKKQPYDPVKRRKVAENRGNACDKHRASKTTCDPDECPQNKLHLKVAEDSQKKKVLHSGPKTDTVPCDATQAERVPLPAEADLFWDAFEPDPLGLRAQNSELDFGDIASNNDSGYWTDSERIAPITWSSCGNYPAFPSPAALDGNIFPPEVQTTDNIAKCGAQKETHGHVFNTPEQRFGNSRTSHLLSPSHQDSPTPSDETPDQTYTALVPDALTQNSLEQGQSGEALMCSDDPFMGWASKKAHHLFDDYGWVLSHVENL</sequence>
<dbReference type="InterPro" id="IPR010730">
    <property type="entry name" value="HET"/>
</dbReference>
<proteinExistence type="predicted"/>
<feature type="compositionally biased region" description="Polar residues" evidence="1">
    <location>
        <begin position="641"/>
        <end position="650"/>
    </location>
</feature>
<comment type="caution">
    <text evidence="3">The sequence shown here is derived from an EMBL/GenBank/DDBJ whole genome shotgun (WGS) entry which is preliminary data.</text>
</comment>
<dbReference type="AlphaFoldDB" id="A0A8H4RHL0"/>
<dbReference type="Proteomes" id="UP000566819">
    <property type="component" value="Unassembled WGS sequence"/>
</dbReference>
<dbReference type="PANTHER" id="PTHR24148:SF64">
    <property type="entry name" value="HETEROKARYON INCOMPATIBILITY DOMAIN-CONTAINING PROTEIN"/>
    <property type="match status" value="1"/>
</dbReference>
<name>A0A8H4RHL0_9HELO</name>
<feature type="compositionally biased region" description="Polar residues" evidence="1">
    <location>
        <begin position="1058"/>
        <end position="1090"/>
    </location>
</feature>